<dbReference type="Proteomes" id="UP000184432">
    <property type="component" value="Unassembled WGS sequence"/>
</dbReference>
<evidence type="ECO:0000313" key="2">
    <source>
        <dbReference type="EMBL" id="SHJ44728.1"/>
    </source>
</evidence>
<gene>
    <name evidence="2" type="ORF">SAMN04488508_1095</name>
</gene>
<keyword evidence="3" id="KW-1185">Reference proteome</keyword>
<name>A0A1M6JDH3_9FLAO</name>
<accession>A0A1M6JDH3</accession>
<dbReference type="EMBL" id="FQYP01000009">
    <property type="protein sequence ID" value="SHJ44728.1"/>
    <property type="molecule type" value="Genomic_DNA"/>
</dbReference>
<protein>
    <submittedName>
        <fullName evidence="2">Uncharacterized protein</fullName>
    </submittedName>
</protein>
<sequence>MFGNVVFMITTISFIVMLTFVIGIGQEIIRHDNTHDGLVTHDPVKDFMTIVFNVVRILQALLCVFLAFTGIQTGKILSLKKMANATPDQKSQ</sequence>
<dbReference type="STRING" id="570521.SAMN04488508_1095"/>
<evidence type="ECO:0000313" key="3">
    <source>
        <dbReference type="Proteomes" id="UP000184432"/>
    </source>
</evidence>
<proteinExistence type="predicted"/>
<evidence type="ECO:0000256" key="1">
    <source>
        <dbReference type="SAM" id="Phobius"/>
    </source>
</evidence>
<keyword evidence="1" id="KW-0472">Membrane</keyword>
<feature type="transmembrane region" description="Helical" evidence="1">
    <location>
        <begin position="7"/>
        <end position="29"/>
    </location>
</feature>
<organism evidence="2 3">
    <name type="scientific">Aquimarina spongiae</name>
    <dbReference type="NCBI Taxonomy" id="570521"/>
    <lineage>
        <taxon>Bacteria</taxon>
        <taxon>Pseudomonadati</taxon>
        <taxon>Bacteroidota</taxon>
        <taxon>Flavobacteriia</taxon>
        <taxon>Flavobacteriales</taxon>
        <taxon>Flavobacteriaceae</taxon>
        <taxon>Aquimarina</taxon>
    </lineage>
</organism>
<reference evidence="3" key="1">
    <citation type="submission" date="2016-11" db="EMBL/GenBank/DDBJ databases">
        <authorList>
            <person name="Varghese N."/>
            <person name="Submissions S."/>
        </authorList>
    </citation>
    <scope>NUCLEOTIDE SEQUENCE [LARGE SCALE GENOMIC DNA]</scope>
    <source>
        <strain evidence="3">DSM 22623</strain>
    </source>
</reference>
<keyword evidence="1" id="KW-0812">Transmembrane</keyword>
<dbReference type="AlphaFoldDB" id="A0A1M6JDH3"/>
<keyword evidence="1" id="KW-1133">Transmembrane helix</keyword>
<feature type="transmembrane region" description="Helical" evidence="1">
    <location>
        <begin position="49"/>
        <end position="71"/>
    </location>
</feature>